<organism evidence="2 3">
    <name type="scientific">Spinactinospora alkalitolerans</name>
    <dbReference type="NCBI Taxonomy" id="687207"/>
    <lineage>
        <taxon>Bacteria</taxon>
        <taxon>Bacillati</taxon>
        <taxon>Actinomycetota</taxon>
        <taxon>Actinomycetes</taxon>
        <taxon>Streptosporangiales</taxon>
        <taxon>Nocardiopsidaceae</taxon>
        <taxon>Spinactinospora</taxon>
    </lineage>
</organism>
<protein>
    <recommendedName>
        <fullName evidence="4">DUF485 domain-containing protein</fullName>
    </recommendedName>
</protein>
<proteinExistence type="predicted"/>
<dbReference type="AlphaFoldDB" id="A0A852U1Z0"/>
<sequence length="116" mass="13046">MPHRAKRVAVTSPQTRLAHARGRARGRWRVPRLDQGDAERAAVLYRRQRAQGLLALALITALLLGLPLLFAAWPELDGVRLLGVPLSWLMLAVLPYPAMVLLAGWQLRRAERAEER</sequence>
<keyword evidence="1" id="KW-0812">Transmembrane</keyword>
<feature type="transmembrane region" description="Helical" evidence="1">
    <location>
        <begin position="85"/>
        <end position="107"/>
    </location>
</feature>
<gene>
    <name evidence="2" type="ORF">HDA32_005329</name>
</gene>
<accession>A0A852U1Z0</accession>
<comment type="caution">
    <text evidence="2">The sequence shown here is derived from an EMBL/GenBank/DDBJ whole genome shotgun (WGS) entry which is preliminary data.</text>
</comment>
<keyword evidence="1" id="KW-1133">Transmembrane helix</keyword>
<feature type="transmembrane region" description="Helical" evidence="1">
    <location>
        <begin position="53"/>
        <end position="73"/>
    </location>
</feature>
<evidence type="ECO:0008006" key="4">
    <source>
        <dbReference type="Google" id="ProtNLM"/>
    </source>
</evidence>
<evidence type="ECO:0000313" key="3">
    <source>
        <dbReference type="Proteomes" id="UP000589036"/>
    </source>
</evidence>
<keyword evidence="3" id="KW-1185">Reference proteome</keyword>
<evidence type="ECO:0000256" key="1">
    <source>
        <dbReference type="SAM" id="Phobius"/>
    </source>
</evidence>
<evidence type="ECO:0000313" key="2">
    <source>
        <dbReference type="EMBL" id="NYE50209.1"/>
    </source>
</evidence>
<dbReference type="RefSeq" id="WP_179645725.1">
    <property type="nucleotide sequence ID" value="NZ_BAAAYY010000014.1"/>
</dbReference>
<dbReference type="Proteomes" id="UP000589036">
    <property type="component" value="Unassembled WGS sequence"/>
</dbReference>
<name>A0A852U1Z0_9ACTN</name>
<reference evidence="2 3" key="1">
    <citation type="submission" date="2020-07" db="EMBL/GenBank/DDBJ databases">
        <title>Sequencing the genomes of 1000 actinobacteria strains.</title>
        <authorList>
            <person name="Klenk H.-P."/>
        </authorList>
    </citation>
    <scope>NUCLEOTIDE SEQUENCE [LARGE SCALE GENOMIC DNA]</scope>
    <source>
        <strain evidence="2 3">CXB654</strain>
    </source>
</reference>
<dbReference type="EMBL" id="JACCCC010000001">
    <property type="protein sequence ID" value="NYE50209.1"/>
    <property type="molecule type" value="Genomic_DNA"/>
</dbReference>
<keyword evidence="1" id="KW-0472">Membrane</keyword>